<protein>
    <submittedName>
        <fullName evidence="2">Uncharacterized protein</fullName>
    </submittedName>
</protein>
<keyword evidence="3" id="KW-1185">Reference proteome</keyword>
<dbReference type="Proteomes" id="UP000823561">
    <property type="component" value="Chromosome 15"/>
</dbReference>
<proteinExistence type="predicted"/>
<evidence type="ECO:0000313" key="2">
    <source>
        <dbReference type="EMBL" id="KAG5269292.1"/>
    </source>
</evidence>
<evidence type="ECO:0000256" key="1">
    <source>
        <dbReference type="SAM" id="MobiDB-lite"/>
    </source>
</evidence>
<accession>A0AAV6G736</accession>
<feature type="region of interest" description="Disordered" evidence="1">
    <location>
        <begin position="1"/>
        <end position="23"/>
    </location>
</feature>
<comment type="caution">
    <text evidence="2">The sequence shown here is derived from an EMBL/GenBank/DDBJ whole genome shotgun (WGS) entry which is preliminary data.</text>
</comment>
<evidence type="ECO:0000313" key="3">
    <source>
        <dbReference type="Proteomes" id="UP000823561"/>
    </source>
</evidence>
<gene>
    <name evidence="2" type="ORF">AALO_G00200400</name>
</gene>
<sequence>MRSCPAGGAPSGAQERRGDMRADVGEGGAAAVVVTRGTLQIALTNHPVPLSTATLCINSTDPPVVTPYTCVVGV</sequence>
<dbReference type="AlphaFoldDB" id="A0AAV6G736"/>
<feature type="compositionally biased region" description="Basic and acidic residues" evidence="1">
    <location>
        <begin position="14"/>
        <end position="23"/>
    </location>
</feature>
<dbReference type="EMBL" id="JADWDJ010000015">
    <property type="protein sequence ID" value="KAG5269292.1"/>
    <property type="molecule type" value="Genomic_DNA"/>
</dbReference>
<organism evidence="2 3">
    <name type="scientific">Alosa alosa</name>
    <name type="common">allis shad</name>
    <dbReference type="NCBI Taxonomy" id="278164"/>
    <lineage>
        <taxon>Eukaryota</taxon>
        <taxon>Metazoa</taxon>
        <taxon>Chordata</taxon>
        <taxon>Craniata</taxon>
        <taxon>Vertebrata</taxon>
        <taxon>Euteleostomi</taxon>
        <taxon>Actinopterygii</taxon>
        <taxon>Neopterygii</taxon>
        <taxon>Teleostei</taxon>
        <taxon>Clupei</taxon>
        <taxon>Clupeiformes</taxon>
        <taxon>Clupeoidei</taxon>
        <taxon>Clupeidae</taxon>
        <taxon>Alosa</taxon>
    </lineage>
</organism>
<name>A0AAV6G736_9TELE</name>
<reference evidence="2" key="1">
    <citation type="submission" date="2020-10" db="EMBL/GenBank/DDBJ databases">
        <title>Chromosome-scale genome assembly of the Allis shad, Alosa alosa.</title>
        <authorList>
            <person name="Margot Z."/>
            <person name="Christophe K."/>
            <person name="Cabau C."/>
            <person name="Louis A."/>
            <person name="Berthelot C."/>
            <person name="Parey E."/>
            <person name="Roest Crollius H."/>
            <person name="Montfort J."/>
            <person name="Robinson-Rechavi M."/>
            <person name="Bucao C."/>
            <person name="Bouchez O."/>
            <person name="Gislard M."/>
            <person name="Lluch J."/>
            <person name="Milhes M."/>
            <person name="Lampietro C."/>
            <person name="Lopez Roques C."/>
            <person name="Donnadieu C."/>
            <person name="Braasch I."/>
            <person name="Desvignes T."/>
            <person name="Postlethwait J."/>
            <person name="Bobe J."/>
            <person name="Guiguen Y."/>
        </authorList>
    </citation>
    <scope>NUCLEOTIDE SEQUENCE</scope>
    <source>
        <strain evidence="2">M-15738</strain>
        <tissue evidence="2">Blood</tissue>
    </source>
</reference>